<proteinExistence type="predicted"/>
<protein>
    <submittedName>
        <fullName evidence="1">Uncharacterized protein</fullName>
    </submittedName>
</protein>
<organism evidence="1 2">
    <name type="scientific">Rhizoctonia solani</name>
    <dbReference type="NCBI Taxonomy" id="456999"/>
    <lineage>
        <taxon>Eukaryota</taxon>
        <taxon>Fungi</taxon>
        <taxon>Dikarya</taxon>
        <taxon>Basidiomycota</taxon>
        <taxon>Agaricomycotina</taxon>
        <taxon>Agaricomycetes</taxon>
        <taxon>Cantharellales</taxon>
        <taxon>Ceratobasidiaceae</taxon>
        <taxon>Rhizoctonia</taxon>
    </lineage>
</organism>
<gene>
    <name evidence="1" type="ORF">RDB_LOCUS185843</name>
</gene>
<dbReference type="Proteomes" id="UP000663853">
    <property type="component" value="Unassembled WGS sequence"/>
</dbReference>
<name>A0A8H3HQH5_9AGAM</name>
<sequence>MVNNIPSTKVPTAGSTVVSHGSAKFSEDGTHIWIMFHNGSKQTLPIILKPQNIKQRKDMVGYLDFDEGKFPRNMYLAIRQRMQIDMATLLDDVAVLFMCHFHLYVSSHRRFP</sequence>
<evidence type="ECO:0000313" key="2">
    <source>
        <dbReference type="Proteomes" id="UP000663853"/>
    </source>
</evidence>
<dbReference type="EMBL" id="CAJMXA010004252">
    <property type="protein sequence ID" value="CAE6538146.1"/>
    <property type="molecule type" value="Genomic_DNA"/>
</dbReference>
<evidence type="ECO:0000313" key="1">
    <source>
        <dbReference type="EMBL" id="CAE6538146.1"/>
    </source>
</evidence>
<reference evidence="1" key="1">
    <citation type="submission" date="2021-01" db="EMBL/GenBank/DDBJ databases">
        <authorList>
            <person name="Kaushik A."/>
        </authorList>
    </citation>
    <scope>NUCLEOTIDE SEQUENCE</scope>
    <source>
        <strain evidence="1">AG6-10EEA</strain>
    </source>
</reference>
<comment type="caution">
    <text evidence="1">The sequence shown here is derived from an EMBL/GenBank/DDBJ whole genome shotgun (WGS) entry which is preliminary data.</text>
</comment>
<dbReference type="AlphaFoldDB" id="A0A8H3HQH5"/>
<accession>A0A8H3HQH5</accession>